<dbReference type="GO" id="GO:0016020">
    <property type="term" value="C:membrane"/>
    <property type="evidence" value="ECO:0007669"/>
    <property type="project" value="UniProtKB-SubCell"/>
</dbReference>
<feature type="compositionally biased region" description="Basic residues" evidence="5">
    <location>
        <begin position="277"/>
        <end position="301"/>
    </location>
</feature>
<name>A0AA43TX61_9LECA</name>
<keyword evidence="8" id="KW-1185">Reference proteome</keyword>
<dbReference type="PANTHER" id="PTHR19317">
    <property type="entry name" value="PRENYLATED RAB ACCEPTOR 1-RELATED"/>
    <property type="match status" value="1"/>
</dbReference>
<evidence type="ECO:0000256" key="2">
    <source>
        <dbReference type="ARBA" id="ARBA00022692"/>
    </source>
</evidence>
<feature type="region of interest" description="Disordered" evidence="5">
    <location>
        <begin position="208"/>
        <end position="235"/>
    </location>
</feature>
<sequence length="532" mass="59092">MSRINIPLEALTSRLSLGSRFEGVRSQSLTTRFANLKPVGEFLDLKRLSKPANFGEVQSRVNYNLAYFQSNYFALAAMLGIYSLLTNLRLLFDMIFMGVGLFAIRKLDGRDLQLGVTTLTTSQLYTILLVIGIPVFIWASPIATALWLVGAIGVTVLGHASFMDKPIDTAFSEEASDDDDIESTDLTAEFRGDELHFTGADLGQLSRRRKARDCSESDDSAEESEETGRGKGRELQLALRDKEDLLVEKALQRIRRAQELGKTNVKLSQSELDALQRKRRKDSKQVSRPRSKDRHGTRKPAKKDTERTRRIDEPRIRDDRQIPLGPQRPPGMLVPGNAGVPLYAPLPYQPLAALPAPSSSRSGSRVPSAQNPARHSPESLRKTDKRNSTAPALYPPAANSSARSLPDDPNWMPRPRSNSSLTSSQYIHDTGYPYPYQHPSPPRSQRPVQSANQTRRIVSSPQPHPRDTRLPRSEASKPEPQRESTSEATTSSEDDDDSDAGVQVDVVPDSSGQGYRIRTASEGRRERGGSRR</sequence>
<evidence type="ECO:0000313" key="8">
    <source>
        <dbReference type="Proteomes" id="UP001161017"/>
    </source>
</evidence>
<dbReference type="InterPro" id="IPR004895">
    <property type="entry name" value="Prenylated_rab_accept_PRA1"/>
</dbReference>
<evidence type="ECO:0000256" key="3">
    <source>
        <dbReference type="ARBA" id="ARBA00022989"/>
    </source>
</evidence>
<evidence type="ECO:0000256" key="5">
    <source>
        <dbReference type="SAM" id="MobiDB-lite"/>
    </source>
</evidence>
<feature type="compositionally biased region" description="Basic and acidic residues" evidence="5">
    <location>
        <begin position="519"/>
        <end position="532"/>
    </location>
</feature>
<feature type="compositionally biased region" description="Acidic residues" evidence="5">
    <location>
        <begin position="216"/>
        <end position="225"/>
    </location>
</feature>
<feature type="compositionally biased region" description="Basic and acidic residues" evidence="5">
    <location>
        <begin position="302"/>
        <end position="321"/>
    </location>
</feature>
<dbReference type="AlphaFoldDB" id="A0AA43TX61"/>
<protein>
    <submittedName>
        <fullName evidence="7">Prenylated Rab acceptor 1</fullName>
    </submittedName>
</protein>
<evidence type="ECO:0000256" key="4">
    <source>
        <dbReference type="ARBA" id="ARBA00023136"/>
    </source>
</evidence>
<comment type="subcellular location">
    <subcellularLocation>
        <location evidence="1">Membrane</location>
        <topology evidence="1">Multi-pass membrane protein</topology>
    </subcellularLocation>
</comment>
<evidence type="ECO:0000313" key="7">
    <source>
        <dbReference type="EMBL" id="MDI1491174.1"/>
    </source>
</evidence>
<proteinExistence type="predicted"/>
<organism evidence="7 8">
    <name type="scientific">Ramalina farinacea</name>
    <dbReference type="NCBI Taxonomy" id="258253"/>
    <lineage>
        <taxon>Eukaryota</taxon>
        <taxon>Fungi</taxon>
        <taxon>Dikarya</taxon>
        <taxon>Ascomycota</taxon>
        <taxon>Pezizomycotina</taxon>
        <taxon>Lecanoromycetes</taxon>
        <taxon>OSLEUM clade</taxon>
        <taxon>Lecanoromycetidae</taxon>
        <taxon>Lecanorales</taxon>
        <taxon>Lecanorineae</taxon>
        <taxon>Ramalinaceae</taxon>
        <taxon>Ramalina</taxon>
    </lineage>
</organism>
<feature type="compositionally biased region" description="Polar residues" evidence="5">
    <location>
        <begin position="416"/>
        <end position="427"/>
    </location>
</feature>
<feature type="transmembrane region" description="Helical" evidence="6">
    <location>
        <begin position="72"/>
        <end position="104"/>
    </location>
</feature>
<feature type="compositionally biased region" description="Basic and acidic residues" evidence="5">
    <location>
        <begin position="375"/>
        <end position="387"/>
    </location>
</feature>
<dbReference type="PANTHER" id="PTHR19317:SF0">
    <property type="entry name" value="PRENYLATED RAB ACCEPTOR PROTEIN 1"/>
    <property type="match status" value="1"/>
</dbReference>
<feature type="region of interest" description="Disordered" evidence="5">
    <location>
        <begin position="271"/>
        <end position="532"/>
    </location>
</feature>
<gene>
    <name evidence="7" type="primary">YIP3</name>
    <name evidence="7" type="ORF">OHK93_002381</name>
</gene>
<evidence type="ECO:0000256" key="1">
    <source>
        <dbReference type="ARBA" id="ARBA00004141"/>
    </source>
</evidence>
<accession>A0AA43TX61</accession>
<feature type="transmembrane region" description="Helical" evidence="6">
    <location>
        <begin position="145"/>
        <end position="162"/>
    </location>
</feature>
<feature type="compositionally biased region" description="Polar residues" evidence="5">
    <location>
        <begin position="451"/>
        <end position="461"/>
    </location>
</feature>
<dbReference type="Proteomes" id="UP001161017">
    <property type="component" value="Unassembled WGS sequence"/>
</dbReference>
<keyword evidence="3 6" id="KW-1133">Transmembrane helix</keyword>
<feature type="compositionally biased region" description="Basic and acidic residues" evidence="5">
    <location>
        <begin position="226"/>
        <end position="235"/>
    </location>
</feature>
<feature type="compositionally biased region" description="Basic and acidic residues" evidence="5">
    <location>
        <begin position="464"/>
        <end position="485"/>
    </location>
</feature>
<dbReference type="GO" id="GO:0005794">
    <property type="term" value="C:Golgi apparatus"/>
    <property type="evidence" value="ECO:0007669"/>
    <property type="project" value="TreeGrafter"/>
</dbReference>
<keyword evidence="4 6" id="KW-0472">Membrane</keyword>
<reference evidence="7" key="1">
    <citation type="journal article" date="2023" name="Genome Biol. Evol.">
        <title>First Whole Genome Sequence and Flow Cytometry Genome Size Data for the Lichen-Forming Fungus Ramalina farinacea (Ascomycota).</title>
        <authorList>
            <person name="Llewellyn T."/>
            <person name="Mian S."/>
            <person name="Hill R."/>
            <person name="Leitch I.J."/>
            <person name="Gaya E."/>
        </authorList>
    </citation>
    <scope>NUCLEOTIDE SEQUENCE</scope>
    <source>
        <strain evidence="7">LIQ254RAFAR</strain>
    </source>
</reference>
<evidence type="ECO:0000256" key="6">
    <source>
        <dbReference type="SAM" id="Phobius"/>
    </source>
</evidence>
<comment type="caution">
    <text evidence="7">The sequence shown here is derived from an EMBL/GenBank/DDBJ whole genome shotgun (WGS) entry which is preliminary data.</text>
</comment>
<feature type="compositionally biased region" description="Low complexity" evidence="5">
    <location>
        <begin position="340"/>
        <end position="370"/>
    </location>
</feature>
<dbReference type="EMBL" id="JAPUFD010000013">
    <property type="protein sequence ID" value="MDI1491174.1"/>
    <property type="molecule type" value="Genomic_DNA"/>
</dbReference>
<keyword evidence="2 6" id="KW-0812">Transmembrane</keyword>
<dbReference type="Pfam" id="PF03208">
    <property type="entry name" value="PRA1"/>
    <property type="match status" value="1"/>
</dbReference>
<feature type="transmembrane region" description="Helical" evidence="6">
    <location>
        <begin position="116"/>
        <end position="139"/>
    </location>
</feature>